<keyword evidence="2" id="KW-1185">Reference proteome</keyword>
<dbReference type="InterPro" id="IPR000250">
    <property type="entry name" value="Peptidase_G1"/>
</dbReference>
<comment type="caution">
    <text evidence="1">The sequence shown here is derived from an EMBL/GenBank/DDBJ whole genome shotgun (WGS) entry which is preliminary data.</text>
</comment>
<dbReference type="SUPFAM" id="SSF49899">
    <property type="entry name" value="Concanavalin A-like lectins/glucanases"/>
    <property type="match status" value="1"/>
</dbReference>
<dbReference type="PRINTS" id="PR00977">
    <property type="entry name" value="SCYTLDPTASE"/>
</dbReference>
<dbReference type="Gene3D" id="2.60.120.700">
    <property type="entry name" value="Peptidase G1"/>
    <property type="match status" value="1"/>
</dbReference>
<dbReference type="PANTHER" id="PTHR37536:SF1">
    <property type="entry name" value="ASPERGILLOPEPSIN, PUTAITVE (AFU_ORTHOLOGUE AFUA_7G01200)"/>
    <property type="match status" value="1"/>
</dbReference>
<dbReference type="Proteomes" id="UP001610446">
    <property type="component" value="Unassembled WGS sequence"/>
</dbReference>
<sequence length="278" mass="29768">MRQFCKYLLLLSHFQGPHHVRRHNRISHPLRPLDPASSPSYLILTSIIDTPSAENERKYSANWAGAVLESPPPNATYTYICATITVPTPSPTPADDGVDTMFQAASAWVGIDGATYTSAILQTGISMNVINGVVSIDAWYEWYPDWATYYDDEDFAIQPGDILVASVNVTASNRGICAMENLSTGQSASATAKARRSSATLAGANAEWVVESHPSEGGTVPFVGFGEVAFQGCTAASSRGESVGLANATVYEMVIDDVVVASVEALDDRTMAIQRQGI</sequence>
<reference evidence="1 2" key="1">
    <citation type="submission" date="2024-07" db="EMBL/GenBank/DDBJ databases">
        <title>Section-level genome sequencing and comparative genomics of Aspergillus sections Usti and Cavernicolus.</title>
        <authorList>
            <consortium name="Lawrence Berkeley National Laboratory"/>
            <person name="Nybo J.L."/>
            <person name="Vesth T.C."/>
            <person name="Theobald S."/>
            <person name="Frisvad J.C."/>
            <person name="Larsen T.O."/>
            <person name="Kjaerboelling I."/>
            <person name="Rothschild-Mancinelli K."/>
            <person name="Lyhne E.K."/>
            <person name="Kogle M.E."/>
            <person name="Barry K."/>
            <person name="Clum A."/>
            <person name="Na H."/>
            <person name="Ledsgaard L."/>
            <person name="Lin J."/>
            <person name="Lipzen A."/>
            <person name="Kuo A."/>
            <person name="Riley R."/>
            <person name="Mondo S."/>
            <person name="Labutti K."/>
            <person name="Haridas S."/>
            <person name="Pangalinan J."/>
            <person name="Salamov A.A."/>
            <person name="Simmons B.A."/>
            <person name="Magnuson J.K."/>
            <person name="Chen J."/>
            <person name="Drula E."/>
            <person name="Henrissat B."/>
            <person name="Wiebenga A."/>
            <person name="Lubbers R.J."/>
            <person name="Gomes A.C."/>
            <person name="Makela M.R."/>
            <person name="Stajich J."/>
            <person name="Grigoriev I.V."/>
            <person name="Mortensen U.H."/>
            <person name="De Vries R.P."/>
            <person name="Baker S.E."/>
            <person name="Andersen M.R."/>
        </authorList>
    </citation>
    <scope>NUCLEOTIDE SEQUENCE [LARGE SCALE GENOMIC DNA]</scope>
    <source>
        <strain evidence="1 2">CBS 123904</strain>
    </source>
</reference>
<evidence type="ECO:0000313" key="1">
    <source>
        <dbReference type="EMBL" id="KAL2833177.1"/>
    </source>
</evidence>
<accession>A0ABR4J043</accession>
<protein>
    <submittedName>
        <fullName evidence="1">Peptidase A4 family-domain-containing protein</fullName>
    </submittedName>
</protein>
<dbReference type="PANTHER" id="PTHR37536">
    <property type="entry name" value="PUTATIVE (AFU_ORTHOLOGUE AFUA_3G02970)-RELATED"/>
    <property type="match status" value="1"/>
</dbReference>
<dbReference type="CDD" id="cd13426">
    <property type="entry name" value="Peptidase_G1"/>
    <property type="match status" value="1"/>
</dbReference>
<gene>
    <name evidence="1" type="ORF">BJY01DRAFT_253554</name>
</gene>
<dbReference type="InterPro" id="IPR013320">
    <property type="entry name" value="ConA-like_dom_sf"/>
</dbReference>
<proteinExistence type="predicted"/>
<dbReference type="Pfam" id="PF01828">
    <property type="entry name" value="Peptidase_A4"/>
    <property type="match status" value="1"/>
</dbReference>
<evidence type="ECO:0000313" key="2">
    <source>
        <dbReference type="Proteomes" id="UP001610446"/>
    </source>
</evidence>
<dbReference type="InterPro" id="IPR038656">
    <property type="entry name" value="Peptidase_G1_sf"/>
</dbReference>
<name>A0ABR4J043_9EURO</name>
<organism evidence="1 2">
    <name type="scientific">Aspergillus pseudoustus</name>
    <dbReference type="NCBI Taxonomy" id="1810923"/>
    <lineage>
        <taxon>Eukaryota</taxon>
        <taxon>Fungi</taxon>
        <taxon>Dikarya</taxon>
        <taxon>Ascomycota</taxon>
        <taxon>Pezizomycotina</taxon>
        <taxon>Eurotiomycetes</taxon>
        <taxon>Eurotiomycetidae</taxon>
        <taxon>Eurotiales</taxon>
        <taxon>Aspergillaceae</taxon>
        <taxon>Aspergillus</taxon>
        <taxon>Aspergillus subgen. Nidulantes</taxon>
    </lineage>
</organism>
<dbReference type="EMBL" id="JBFXLU010000246">
    <property type="protein sequence ID" value="KAL2833177.1"/>
    <property type="molecule type" value="Genomic_DNA"/>
</dbReference>